<evidence type="ECO:0000256" key="10">
    <source>
        <dbReference type="ARBA" id="ARBA00022975"/>
    </source>
</evidence>
<dbReference type="AlphaFoldDB" id="A0A937I4R7"/>
<organism evidence="16 17">
    <name type="scientific">SAR86 cluster bacterium</name>
    <dbReference type="NCBI Taxonomy" id="2030880"/>
    <lineage>
        <taxon>Bacteria</taxon>
        <taxon>Pseudomonadati</taxon>
        <taxon>Pseudomonadota</taxon>
        <taxon>Gammaproteobacteria</taxon>
        <taxon>SAR86 cluster</taxon>
    </lineage>
</organism>
<accession>A0A937I4R7</accession>
<sequence length="328" mass="36320">MNLIIKIIKIFPPEAAHLIALLSLNLLYKLKILNLFFPKSKAQDVQLFGLNFSNRLGIAAGLDKNGDFIDCLGALGFGFIEVGTVTPLPQPGNSKPRVFRLPNEQAVINRLGFNNKGVDHLVKNLKKRKYEGIIGVNIGANKKSKDKERINDYIKCFTKVANYSDYITVNISSPNTPSLRDLHDDKNVRILINELENQSKVLNFSGPIFLKISPDEGLEKILNIASLVEKSFLTGLIISNTTTNKNMLDDEKHHSYEGGLSGKPLMSISTSCLKDVKDRYPDLPLIGVGGVFNKNDFNKKIECGASLVQIYTGFIVIGPKIVHNILAE</sequence>
<evidence type="ECO:0000256" key="3">
    <source>
        <dbReference type="ARBA" id="ARBA00004370"/>
    </source>
</evidence>
<dbReference type="Pfam" id="PF01180">
    <property type="entry name" value="DHO_dh"/>
    <property type="match status" value="1"/>
</dbReference>
<evidence type="ECO:0000256" key="8">
    <source>
        <dbReference type="ARBA" id="ARBA00022630"/>
    </source>
</evidence>
<comment type="catalytic activity">
    <reaction evidence="13">
        <text>(S)-dihydroorotate + a quinone = orotate + a quinol</text>
        <dbReference type="Rhea" id="RHEA:30187"/>
        <dbReference type="ChEBI" id="CHEBI:24646"/>
        <dbReference type="ChEBI" id="CHEBI:30839"/>
        <dbReference type="ChEBI" id="CHEBI:30864"/>
        <dbReference type="ChEBI" id="CHEBI:132124"/>
        <dbReference type="EC" id="1.3.5.2"/>
    </reaction>
</comment>
<dbReference type="InterPro" id="IPR001295">
    <property type="entry name" value="Dihydroorotate_DH_CS"/>
</dbReference>
<comment type="pathway">
    <text evidence="4">Pyrimidine metabolism; UMP biosynthesis via de novo pathway; orotate from (S)-dihydroorotate (quinone route): step 1/1.</text>
</comment>
<dbReference type="GO" id="GO:0005737">
    <property type="term" value="C:cytoplasm"/>
    <property type="evidence" value="ECO:0007669"/>
    <property type="project" value="InterPro"/>
</dbReference>
<dbReference type="GO" id="GO:0006222">
    <property type="term" value="P:UMP biosynthetic process"/>
    <property type="evidence" value="ECO:0007669"/>
    <property type="project" value="InterPro"/>
</dbReference>
<keyword evidence="8" id="KW-0285">Flavoprotein</keyword>
<dbReference type="NCBIfam" id="TIGR01036">
    <property type="entry name" value="pyrD_sub2"/>
    <property type="match status" value="1"/>
</dbReference>
<dbReference type="InterPro" id="IPR013785">
    <property type="entry name" value="Aldolase_TIM"/>
</dbReference>
<evidence type="ECO:0000256" key="2">
    <source>
        <dbReference type="ARBA" id="ARBA00003125"/>
    </source>
</evidence>
<evidence type="ECO:0000256" key="13">
    <source>
        <dbReference type="ARBA" id="ARBA00048639"/>
    </source>
</evidence>
<evidence type="ECO:0000256" key="11">
    <source>
        <dbReference type="ARBA" id="ARBA00023002"/>
    </source>
</evidence>
<dbReference type="GO" id="GO:0005886">
    <property type="term" value="C:plasma membrane"/>
    <property type="evidence" value="ECO:0007669"/>
    <property type="project" value="TreeGrafter"/>
</dbReference>
<dbReference type="InterPro" id="IPR005720">
    <property type="entry name" value="Dihydroorotate_DH_cat"/>
</dbReference>
<comment type="similarity">
    <text evidence="5">Belongs to the dihydroorotate dehydrogenase family. Type 2 subfamily.</text>
</comment>
<reference evidence="16" key="1">
    <citation type="submission" date="2020-10" db="EMBL/GenBank/DDBJ databases">
        <title>Microbiome of the Black Sea water column analyzed by genome centric metagenomics.</title>
        <authorList>
            <person name="Cabello-Yeves P.J."/>
            <person name="Callieri C."/>
            <person name="Picazo A."/>
            <person name="Mehrshad M."/>
            <person name="Haro-Moreno J.M."/>
            <person name="Roda-Garcia J."/>
            <person name="Dzembekova N."/>
            <person name="Slabakova V."/>
            <person name="Slabakova N."/>
            <person name="Moncheva S."/>
            <person name="Rodriguez-Valera F."/>
        </authorList>
    </citation>
    <scope>NUCLEOTIDE SEQUENCE</scope>
    <source>
        <strain evidence="16">BS307-5m-G50</strain>
    </source>
</reference>
<evidence type="ECO:0000313" key="16">
    <source>
        <dbReference type="EMBL" id="MBL6818146.1"/>
    </source>
</evidence>
<dbReference type="GO" id="GO:0106430">
    <property type="term" value="F:dihydroorotate dehydrogenase (quinone) activity"/>
    <property type="evidence" value="ECO:0007669"/>
    <property type="project" value="UniProtKB-EC"/>
</dbReference>
<comment type="subcellular location">
    <subcellularLocation>
        <location evidence="3">Membrane</location>
    </subcellularLocation>
</comment>
<dbReference type="PROSITE" id="PS00911">
    <property type="entry name" value="DHODEHASE_1"/>
    <property type="match status" value="1"/>
</dbReference>
<proteinExistence type="inferred from homology"/>
<dbReference type="SUPFAM" id="SSF51395">
    <property type="entry name" value="FMN-linked oxidoreductases"/>
    <property type="match status" value="1"/>
</dbReference>
<dbReference type="PANTHER" id="PTHR48109">
    <property type="entry name" value="DIHYDROOROTATE DEHYDROGENASE (QUINONE), MITOCHONDRIAL-RELATED"/>
    <property type="match status" value="1"/>
</dbReference>
<keyword evidence="9" id="KW-0288">FMN</keyword>
<dbReference type="InterPro" id="IPR005719">
    <property type="entry name" value="Dihydroorotate_DH_2"/>
</dbReference>
<dbReference type="EC" id="1.3.5.2" evidence="6 14"/>
<feature type="domain" description="Dihydroorotate dehydrogenase catalytic" evidence="15">
    <location>
        <begin position="45"/>
        <end position="327"/>
    </location>
</feature>
<protein>
    <recommendedName>
        <fullName evidence="7 14">Dihydroorotate dehydrogenase (quinone)</fullName>
        <ecNumber evidence="6 14">1.3.5.2</ecNumber>
    </recommendedName>
</protein>
<dbReference type="PIRSF" id="PIRSF000164">
    <property type="entry name" value="DHO_oxidase"/>
    <property type="match status" value="1"/>
</dbReference>
<keyword evidence="11 16" id="KW-0560">Oxidoreductase</keyword>
<evidence type="ECO:0000256" key="1">
    <source>
        <dbReference type="ARBA" id="ARBA00001917"/>
    </source>
</evidence>
<dbReference type="NCBIfam" id="NF003652">
    <property type="entry name" value="PRK05286.2-5"/>
    <property type="match status" value="1"/>
</dbReference>
<evidence type="ECO:0000256" key="14">
    <source>
        <dbReference type="NCBIfam" id="TIGR01036"/>
    </source>
</evidence>
<evidence type="ECO:0000256" key="12">
    <source>
        <dbReference type="ARBA" id="ARBA00023136"/>
    </source>
</evidence>
<gene>
    <name evidence="16" type="ORF">ISQ64_01925</name>
</gene>
<dbReference type="EMBL" id="JADHQD010000007">
    <property type="protein sequence ID" value="MBL6818146.1"/>
    <property type="molecule type" value="Genomic_DNA"/>
</dbReference>
<evidence type="ECO:0000259" key="15">
    <source>
        <dbReference type="Pfam" id="PF01180"/>
    </source>
</evidence>
<evidence type="ECO:0000256" key="6">
    <source>
        <dbReference type="ARBA" id="ARBA00012791"/>
    </source>
</evidence>
<dbReference type="CDD" id="cd04738">
    <property type="entry name" value="DHOD_2_like"/>
    <property type="match status" value="1"/>
</dbReference>
<name>A0A937I4R7_9GAMM</name>
<evidence type="ECO:0000256" key="9">
    <source>
        <dbReference type="ARBA" id="ARBA00022643"/>
    </source>
</evidence>
<dbReference type="PANTHER" id="PTHR48109:SF4">
    <property type="entry name" value="DIHYDROOROTATE DEHYDROGENASE (QUINONE), MITOCHONDRIAL"/>
    <property type="match status" value="1"/>
</dbReference>
<dbReference type="Gene3D" id="3.20.20.70">
    <property type="entry name" value="Aldolase class I"/>
    <property type="match status" value="1"/>
</dbReference>
<keyword evidence="10" id="KW-0665">Pyrimidine biosynthesis</keyword>
<dbReference type="InterPro" id="IPR012135">
    <property type="entry name" value="Dihydroorotate_DH_1_2"/>
</dbReference>
<dbReference type="GO" id="GO:0006207">
    <property type="term" value="P:'de novo' pyrimidine nucleobase biosynthetic process"/>
    <property type="evidence" value="ECO:0007669"/>
    <property type="project" value="UniProtKB-UniRule"/>
</dbReference>
<dbReference type="Proteomes" id="UP000711391">
    <property type="component" value="Unassembled WGS sequence"/>
</dbReference>
<evidence type="ECO:0000256" key="7">
    <source>
        <dbReference type="ARBA" id="ARBA00018366"/>
    </source>
</evidence>
<keyword evidence="12" id="KW-0472">Membrane</keyword>
<evidence type="ECO:0000313" key="17">
    <source>
        <dbReference type="Proteomes" id="UP000711391"/>
    </source>
</evidence>
<evidence type="ECO:0000256" key="4">
    <source>
        <dbReference type="ARBA" id="ARBA00005161"/>
    </source>
</evidence>
<comment type="cofactor">
    <cofactor evidence="1">
        <name>FMN</name>
        <dbReference type="ChEBI" id="CHEBI:58210"/>
    </cofactor>
</comment>
<comment type="caution">
    <text evidence="16">The sequence shown here is derived from an EMBL/GenBank/DDBJ whole genome shotgun (WGS) entry which is preliminary data.</text>
</comment>
<dbReference type="InterPro" id="IPR050074">
    <property type="entry name" value="DHO_dehydrogenase"/>
</dbReference>
<comment type="function">
    <text evidence="2">Catalyzes the conversion of dihydroorotate to orotate with quinone as electron acceptor.</text>
</comment>
<evidence type="ECO:0000256" key="5">
    <source>
        <dbReference type="ARBA" id="ARBA00005359"/>
    </source>
</evidence>